<dbReference type="RefSeq" id="WP_284230752.1">
    <property type="nucleotide sequence ID" value="NZ_BSUL01000001.1"/>
</dbReference>
<evidence type="ECO:0000256" key="3">
    <source>
        <dbReference type="ARBA" id="ARBA00022475"/>
    </source>
</evidence>
<sequence>MTVATASSTAAAAEALAQSLPIAGVTASAAPRPRGLAAQAASAVVASFVGATSADVGLVLKDPLSIEGLDGGDSLPLETILRPALEAAVDTLGAGVLGEVRRDDASALMADAQAGFFELRTALGVVGWLAVRLTAHAEPTRELDAGPSDAMDRLARINDVEMVLTVEIGRTRMPVRSVLGLEPGAVVELDRSAGAPADILLNGRRIALGEIVVVDQDYAVRVTKILDVQDGLR</sequence>
<evidence type="ECO:0000313" key="8">
    <source>
        <dbReference type="EMBL" id="GMA27831.1"/>
    </source>
</evidence>
<dbReference type="InterPro" id="IPR001543">
    <property type="entry name" value="FliN-like_C"/>
</dbReference>
<keyword evidence="6" id="KW-0472">Membrane</keyword>
<dbReference type="InterPro" id="IPR012826">
    <property type="entry name" value="FliN"/>
</dbReference>
<protein>
    <recommendedName>
        <fullName evidence="7">Flagellar motor switch protein FliN-like C-terminal domain-containing protein</fullName>
    </recommendedName>
</protein>
<dbReference type="InterPro" id="IPR036429">
    <property type="entry name" value="SpoA-like_sf"/>
</dbReference>
<evidence type="ECO:0000256" key="1">
    <source>
        <dbReference type="ARBA" id="ARBA00004413"/>
    </source>
</evidence>
<evidence type="ECO:0000259" key="7">
    <source>
        <dbReference type="Pfam" id="PF01052"/>
    </source>
</evidence>
<evidence type="ECO:0000256" key="6">
    <source>
        <dbReference type="ARBA" id="ARBA00023136"/>
    </source>
</evidence>
<evidence type="ECO:0000256" key="4">
    <source>
        <dbReference type="ARBA" id="ARBA00022500"/>
    </source>
</evidence>
<dbReference type="InterPro" id="IPR051469">
    <property type="entry name" value="FliN/MopA/SpaO"/>
</dbReference>
<dbReference type="GO" id="GO:0071973">
    <property type="term" value="P:bacterial-type flagellum-dependent cell motility"/>
    <property type="evidence" value="ECO:0007669"/>
    <property type="project" value="InterPro"/>
</dbReference>
<dbReference type="GO" id="GO:0009425">
    <property type="term" value="C:bacterial-type flagellum basal body"/>
    <property type="evidence" value="ECO:0007669"/>
    <property type="project" value="InterPro"/>
</dbReference>
<dbReference type="PANTHER" id="PTHR43484:SF1">
    <property type="entry name" value="FLAGELLAR MOTOR SWITCH PROTEIN FLIN"/>
    <property type="match status" value="1"/>
</dbReference>
<name>A0AA37UMX1_9MICO</name>
<reference evidence="8 9" key="1">
    <citation type="journal article" date="2014" name="Int. J. Syst. Evol. Microbiol.">
        <title>Complete genome sequence of Corynebacterium casei LMG S-19264T (=DSM 44701T), isolated from a smear-ripened cheese.</title>
        <authorList>
            <consortium name="US DOE Joint Genome Institute (JGI-PGF)"/>
            <person name="Walter F."/>
            <person name="Albersmeier A."/>
            <person name="Kalinowski J."/>
            <person name="Ruckert C."/>
        </authorList>
    </citation>
    <scope>NUCLEOTIDE SEQUENCE [LARGE SCALE GENOMIC DNA]</scope>
    <source>
        <strain evidence="8 9">NBRC 112289</strain>
    </source>
</reference>
<dbReference type="GO" id="GO:0003774">
    <property type="term" value="F:cytoskeletal motor activity"/>
    <property type="evidence" value="ECO:0007669"/>
    <property type="project" value="InterPro"/>
</dbReference>
<keyword evidence="3" id="KW-1003">Cell membrane</keyword>
<dbReference type="Pfam" id="PF01052">
    <property type="entry name" value="FliMN_C"/>
    <property type="match status" value="1"/>
</dbReference>
<feature type="domain" description="Flagellar motor switch protein FliN-like C-terminal" evidence="7">
    <location>
        <begin position="156"/>
        <end position="226"/>
    </location>
</feature>
<dbReference type="EMBL" id="BSUL01000001">
    <property type="protein sequence ID" value="GMA27831.1"/>
    <property type="molecule type" value="Genomic_DNA"/>
</dbReference>
<dbReference type="NCBIfam" id="TIGR02480">
    <property type="entry name" value="fliN"/>
    <property type="match status" value="1"/>
</dbReference>
<dbReference type="AlphaFoldDB" id="A0AA37UMX1"/>
<dbReference type="GO" id="GO:0006935">
    <property type="term" value="P:chemotaxis"/>
    <property type="evidence" value="ECO:0007669"/>
    <property type="project" value="UniProtKB-KW"/>
</dbReference>
<dbReference type="GO" id="GO:0005886">
    <property type="term" value="C:plasma membrane"/>
    <property type="evidence" value="ECO:0007669"/>
    <property type="project" value="UniProtKB-SubCell"/>
</dbReference>
<comment type="subcellular location">
    <subcellularLocation>
        <location evidence="1">Cell membrane</location>
        <topology evidence="1">Peripheral membrane protein</topology>
        <orientation evidence="1">Cytoplasmic side</orientation>
    </subcellularLocation>
</comment>
<gene>
    <name evidence="8" type="ORF">GCM10025874_10840</name>
</gene>
<dbReference type="PRINTS" id="PR00956">
    <property type="entry name" value="FLGMOTORFLIN"/>
</dbReference>
<evidence type="ECO:0000313" key="9">
    <source>
        <dbReference type="Proteomes" id="UP001157160"/>
    </source>
</evidence>
<keyword evidence="4" id="KW-0145">Chemotaxis</keyword>
<dbReference type="InterPro" id="IPR001172">
    <property type="entry name" value="FliN_T3SS_HrcQb"/>
</dbReference>
<evidence type="ECO:0000256" key="5">
    <source>
        <dbReference type="ARBA" id="ARBA00022779"/>
    </source>
</evidence>
<dbReference type="PANTHER" id="PTHR43484">
    <property type="match status" value="1"/>
</dbReference>
<comment type="caution">
    <text evidence="8">The sequence shown here is derived from an EMBL/GenBank/DDBJ whole genome shotgun (WGS) entry which is preliminary data.</text>
</comment>
<accession>A0AA37UMX1</accession>
<dbReference type="SUPFAM" id="SSF101801">
    <property type="entry name" value="Surface presentation of antigens (SPOA)"/>
    <property type="match status" value="1"/>
</dbReference>
<dbReference type="Gene3D" id="2.30.330.10">
    <property type="entry name" value="SpoA-like"/>
    <property type="match status" value="1"/>
</dbReference>
<keyword evidence="9" id="KW-1185">Reference proteome</keyword>
<dbReference type="Proteomes" id="UP001157160">
    <property type="component" value="Unassembled WGS sequence"/>
</dbReference>
<proteinExistence type="inferred from homology"/>
<evidence type="ECO:0000256" key="2">
    <source>
        <dbReference type="ARBA" id="ARBA00009226"/>
    </source>
</evidence>
<keyword evidence="5" id="KW-0283">Flagellar rotation</keyword>
<organism evidence="8 9">
    <name type="scientific">Arenivirga flava</name>
    <dbReference type="NCBI Taxonomy" id="1930060"/>
    <lineage>
        <taxon>Bacteria</taxon>
        <taxon>Bacillati</taxon>
        <taxon>Actinomycetota</taxon>
        <taxon>Actinomycetes</taxon>
        <taxon>Micrococcales</taxon>
        <taxon>Microbacteriaceae</taxon>
        <taxon>Arenivirga</taxon>
    </lineage>
</organism>
<comment type="similarity">
    <text evidence="2">Belongs to the FliN/MopA/SpaO family.</text>
</comment>